<protein>
    <submittedName>
        <fullName evidence="1">Uncharacterized protein</fullName>
    </submittedName>
</protein>
<gene>
    <name evidence="1" type="ORF">FHS55_002648</name>
</gene>
<reference evidence="1 2" key="1">
    <citation type="submission" date="2020-08" db="EMBL/GenBank/DDBJ databases">
        <title>Genomic Encyclopedia of Type Strains, Phase IV (KMG-IV): sequencing the most valuable type-strain genomes for metagenomic binning, comparative biology and taxonomic classification.</title>
        <authorList>
            <person name="Goeker M."/>
        </authorList>
    </citation>
    <scope>NUCLEOTIDE SEQUENCE [LARGE SCALE GENOMIC DNA]</scope>
    <source>
        <strain evidence="1 2">DSM 5895</strain>
    </source>
</reference>
<organism evidence="1 2">
    <name type="scientific">Ancylobacter tetraedralis</name>
    <dbReference type="NCBI Taxonomy" id="217068"/>
    <lineage>
        <taxon>Bacteria</taxon>
        <taxon>Pseudomonadati</taxon>
        <taxon>Pseudomonadota</taxon>
        <taxon>Alphaproteobacteria</taxon>
        <taxon>Hyphomicrobiales</taxon>
        <taxon>Xanthobacteraceae</taxon>
        <taxon>Ancylobacter</taxon>
    </lineage>
</organism>
<name>A0A839ZBB7_9HYPH</name>
<dbReference type="EMBL" id="JACICD010000004">
    <property type="protein sequence ID" value="MBB3772039.1"/>
    <property type="molecule type" value="Genomic_DNA"/>
</dbReference>
<sequence>MSDIYERVYGCWDDSAQYEPAEVAIADDRNAICALVRDWQRADRASALVAAGQIGPDECELLAKLRAVQHRVEDAVMTVVPTSPAGLGALVELGVAKLLEGVADAEESAPEALAVLRRVAALAGRG</sequence>
<evidence type="ECO:0000313" key="2">
    <source>
        <dbReference type="Proteomes" id="UP000533469"/>
    </source>
</evidence>
<proteinExistence type="predicted"/>
<evidence type="ECO:0000313" key="1">
    <source>
        <dbReference type="EMBL" id="MBB3772039.1"/>
    </source>
</evidence>
<dbReference type="AlphaFoldDB" id="A0A839ZBB7"/>
<keyword evidence="2" id="KW-1185">Reference proteome</keyword>
<dbReference type="Proteomes" id="UP000533469">
    <property type="component" value="Unassembled WGS sequence"/>
</dbReference>
<accession>A0A839ZBB7</accession>
<comment type="caution">
    <text evidence="1">The sequence shown here is derived from an EMBL/GenBank/DDBJ whole genome shotgun (WGS) entry which is preliminary data.</text>
</comment>
<dbReference type="RefSeq" id="WP_183190184.1">
    <property type="nucleotide sequence ID" value="NZ_JACICD010000004.1"/>
</dbReference>